<name>F4CBJ7_SPHS2</name>
<accession>F4CBJ7</accession>
<dbReference type="OrthoDB" id="1092050at2"/>
<evidence type="ECO:0000259" key="1">
    <source>
        <dbReference type="Pfam" id="PF20613"/>
    </source>
</evidence>
<feature type="domain" description="HipA-like kinase" evidence="1">
    <location>
        <begin position="24"/>
        <end position="171"/>
    </location>
</feature>
<proteinExistence type="predicted"/>
<dbReference type="EMBL" id="CP002584">
    <property type="protein sequence ID" value="ADZ77445.1"/>
    <property type="molecule type" value="Genomic_DNA"/>
</dbReference>
<dbReference type="InterPro" id="IPR046748">
    <property type="entry name" value="HipA_2"/>
</dbReference>
<dbReference type="KEGG" id="shg:Sph21_0871"/>
<dbReference type="eggNOG" id="ENOG5033HHV">
    <property type="taxonomic scope" value="Bacteria"/>
</dbReference>
<reference evidence="2" key="1">
    <citation type="submission" date="2011-03" db="EMBL/GenBank/DDBJ databases">
        <title>Complete sequence of Sphingobacterium sp. 21.</title>
        <authorList>
            <consortium name="US DOE Joint Genome Institute"/>
            <person name="Lucas S."/>
            <person name="Copeland A."/>
            <person name="Lapidus A."/>
            <person name="Cheng J.-F."/>
            <person name="Goodwin L."/>
            <person name="Pitluck S."/>
            <person name="Davenport K."/>
            <person name="Detter J.C."/>
            <person name="Han C."/>
            <person name="Tapia R."/>
            <person name="Land M."/>
            <person name="Hauser L."/>
            <person name="Kyrpides N."/>
            <person name="Ivanova N."/>
            <person name="Ovchinnikova G."/>
            <person name="Pagani I."/>
            <person name="Siebers A.K."/>
            <person name="Allgaier M."/>
            <person name="Thelen M.P."/>
            <person name="Hugenholtz P."/>
            <person name="Woyke T."/>
        </authorList>
    </citation>
    <scope>NUCLEOTIDE SEQUENCE</scope>
    <source>
        <strain evidence="2">21</strain>
    </source>
</reference>
<evidence type="ECO:0000313" key="2">
    <source>
        <dbReference type="EMBL" id="ADZ77445.1"/>
    </source>
</evidence>
<dbReference type="AlphaFoldDB" id="F4CBJ7"/>
<dbReference type="PATRIC" id="fig|743722.3.peg.934"/>
<gene>
    <name evidence="2" type="ordered locus">Sph21_0871</name>
</gene>
<organism evidence="2">
    <name type="scientific">Sphingobacterium sp. (strain 21)</name>
    <dbReference type="NCBI Taxonomy" id="743722"/>
    <lineage>
        <taxon>Bacteria</taxon>
        <taxon>Pseudomonadati</taxon>
        <taxon>Bacteroidota</taxon>
        <taxon>Sphingobacteriia</taxon>
        <taxon>Sphingobacteriales</taxon>
        <taxon>Sphingobacteriaceae</taxon>
        <taxon>Sphingobacterium</taxon>
    </lineage>
</organism>
<protein>
    <recommendedName>
        <fullName evidence="1">HipA-like kinase domain-containing protein</fullName>
    </recommendedName>
</protein>
<dbReference type="Pfam" id="PF20613">
    <property type="entry name" value="HipA_2"/>
    <property type="match status" value="1"/>
</dbReference>
<dbReference type="STRING" id="743722.Sph21_0871"/>
<dbReference type="HOGENOM" id="CLU_1015283_0_0_10"/>
<sequence length="274" mass="31986">MKIVNTLTLVEEMTTDGHSPLKFLCDDLNIYYCKYRSGVSLNKHEIDCLYYEIICNRLLANLQVPHAEIKLVKIAPNSFKKESLTRHKKFCKPGRLYLGFKEIESADVLQGIMAANSKRDFRKLLNPYDLIKIALFDLWVDNRDRGKSENYNLLLAPTNIGVKIVPFDHAFCFGGIELLRTFNEKIPVSGQDKLITSFYFSKIRQYFERQKACDIVKNFLSLQTHEIEVIISETYDECPTEWEIPARLKDRIFTFLTNKDRLQTAQNIMYSIFK</sequence>